<dbReference type="Proteomes" id="UP000663981">
    <property type="component" value="Unassembled WGS sequence"/>
</dbReference>
<keyword evidence="5" id="KW-0560">Oxidoreductase</keyword>
<evidence type="ECO:0000256" key="9">
    <source>
        <dbReference type="ARBA" id="ARBA00023264"/>
    </source>
</evidence>
<evidence type="ECO:0000256" key="1">
    <source>
        <dbReference type="ARBA" id="ARBA00022490"/>
    </source>
</evidence>
<protein>
    <submittedName>
        <fullName evidence="10">Sn-glycerol-1-phosphate dehydrogenase</fullName>
    </submittedName>
</protein>
<gene>
    <name evidence="10" type="ORF">I7822_28375</name>
</gene>
<sequence length="403" mass="44723">MVNLLELSSLAEKCDCGNKHFDFAIDKIVIGKDALEDAVSYLVNSKLQKVVLVMDEHTYEAAGRKLSFLLNETEIDYIECLIKPDFNGDVIANEISLIQAMIEIPNDTDIVLAVGAGTIHDIARFCSYKMEKSFISIPTAPSVDGFNSMGAPIVVRGFKTTFQTQAPIALFADISILKEAPKDMIAAGFGDMLGKYTSLLDWRFSHLAAGEPYCLSAAQITRKALDACVENVDKIAEGEEEGILILMEALVLSGLAMLLLGHSYPASGGEHHVSHYWEMDFLQKQKPQVLHGAKVSVSTQLITELYKNSFIKRLNLLENSSLIDNERMINDHKDELFQLIQDLPDAKEISLLIQKVGGISTPSELGIDKHLEEKSLGEAHNLRDRFTILKFLNETHKIDKVKN</sequence>
<keyword evidence="1" id="KW-0963">Cytoplasm</keyword>
<dbReference type="RefSeq" id="WP_207982391.1">
    <property type="nucleotide sequence ID" value="NZ_JAGDEL010000041.1"/>
</dbReference>
<dbReference type="PANTHER" id="PTHR43616:SF5">
    <property type="entry name" value="GLYCEROL DEHYDROGENASE 1"/>
    <property type="match status" value="1"/>
</dbReference>
<accession>A0ABS3NBH1</accession>
<evidence type="ECO:0000256" key="5">
    <source>
        <dbReference type="ARBA" id="ARBA00023002"/>
    </source>
</evidence>
<comment type="caution">
    <text evidence="10">The sequence shown here is derived from an EMBL/GenBank/DDBJ whole genome shotgun (WGS) entry which is preliminary data.</text>
</comment>
<keyword evidence="4" id="KW-0521">NADP</keyword>
<keyword evidence="7" id="KW-0443">Lipid metabolism</keyword>
<reference evidence="10 11" key="1">
    <citation type="submission" date="2021-03" db="EMBL/GenBank/DDBJ databases">
        <title>Whole genome sequence of Metabacillus bambusae BG109.</title>
        <authorList>
            <person name="Jeong J.W."/>
        </authorList>
    </citation>
    <scope>NUCLEOTIDE SEQUENCE [LARGE SCALE GENOMIC DNA]</scope>
    <source>
        <strain evidence="10 11">BG109</strain>
    </source>
</reference>
<proteinExistence type="predicted"/>
<dbReference type="PANTHER" id="PTHR43616">
    <property type="entry name" value="GLYCEROL DEHYDROGENASE"/>
    <property type="match status" value="1"/>
</dbReference>
<keyword evidence="8" id="KW-0594">Phospholipid biosynthesis</keyword>
<dbReference type="SUPFAM" id="SSF56796">
    <property type="entry name" value="Dehydroquinate synthase-like"/>
    <property type="match status" value="1"/>
</dbReference>
<evidence type="ECO:0000256" key="2">
    <source>
        <dbReference type="ARBA" id="ARBA00022516"/>
    </source>
</evidence>
<evidence type="ECO:0000256" key="7">
    <source>
        <dbReference type="ARBA" id="ARBA00023098"/>
    </source>
</evidence>
<keyword evidence="3" id="KW-0479">Metal-binding</keyword>
<name>A0ABS3NBH1_9BACI</name>
<dbReference type="InterPro" id="IPR032837">
    <property type="entry name" value="G1PDH"/>
</dbReference>
<keyword evidence="2" id="KW-0444">Lipid biosynthesis</keyword>
<dbReference type="Pfam" id="PF13685">
    <property type="entry name" value="Fe-ADH_2"/>
    <property type="match status" value="1"/>
</dbReference>
<dbReference type="Gene3D" id="1.20.1090.10">
    <property type="entry name" value="Dehydroquinate synthase-like - alpha domain"/>
    <property type="match status" value="1"/>
</dbReference>
<dbReference type="EMBL" id="JAGDEL010000041">
    <property type="protein sequence ID" value="MBO1515533.1"/>
    <property type="molecule type" value="Genomic_DNA"/>
</dbReference>
<dbReference type="InterPro" id="IPR016205">
    <property type="entry name" value="Glycerol_DH"/>
</dbReference>
<evidence type="ECO:0000313" key="10">
    <source>
        <dbReference type="EMBL" id="MBO1515533.1"/>
    </source>
</evidence>
<evidence type="ECO:0000256" key="8">
    <source>
        <dbReference type="ARBA" id="ARBA00023209"/>
    </source>
</evidence>
<keyword evidence="6" id="KW-0520">NAD</keyword>
<keyword evidence="11" id="KW-1185">Reference proteome</keyword>
<organism evidence="10 11">
    <name type="scientific">Metabacillus bambusae</name>
    <dbReference type="NCBI Taxonomy" id="2795218"/>
    <lineage>
        <taxon>Bacteria</taxon>
        <taxon>Bacillati</taxon>
        <taxon>Bacillota</taxon>
        <taxon>Bacilli</taxon>
        <taxon>Bacillales</taxon>
        <taxon>Bacillaceae</taxon>
        <taxon>Metabacillus</taxon>
    </lineage>
</organism>
<dbReference type="Gene3D" id="3.40.50.1970">
    <property type="match status" value="1"/>
</dbReference>
<evidence type="ECO:0000256" key="4">
    <source>
        <dbReference type="ARBA" id="ARBA00022857"/>
    </source>
</evidence>
<evidence type="ECO:0000256" key="6">
    <source>
        <dbReference type="ARBA" id="ARBA00023027"/>
    </source>
</evidence>
<evidence type="ECO:0000256" key="3">
    <source>
        <dbReference type="ARBA" id="ARBA00022723"/>
    </source>
</evidence>
<dbReference type="CDD" id="cd08175">
    <property type="entry name" value="G1PDH"/>
    <property type="match status" value="1"/>
</dbReference>
<keyword evidence="9" id="KW-1208">Phospholipid metabolism</keyword>
<evidence type="ECO:0000313" key="11">
    <source>
        <dbReference type="Proteomes" id="UP000663981"/>
    </source>
</evidence>